<comment type="caution">
    <text evidence="1">The sequence shown here is derived from an EMBL/GenBank/DDBJ whole genome shotgun (WGS) entry which is preliminary data.</text>
</comment>
<evidence type="ECO:0000313" key="2">
    <source>
        <dbReference type="Proteomes" id="UP001287059"/>
    </source>
</evidence>
<dbReference type="Proteomes" id="UP001287059">
    <property type="component" value="Unassembled WGS sequence"/>
</dbReference>
<evidence type="ECO:0008006" key="3">
    <source>
        <dbReference type="Google" id="ProtNLM"/>
    </source>
</evidence>
<dbReference type="EMBL" id="JAVIIW010000023">
    <property type="protein sequence ID" value="MDX8480692.1"/>
    <property type="molecule type" value="Genomic_DNA"/>
</dbReference>
<protein>
    <recommendedName>
        <fullName evidence="3">DUF3606 domain-containing protein</fullName>
    </recommendedName>
</protein>
<name>A0ABU4Y184_9HYPH</name>
<organism evidence="1 2">
    <name type="scientific">Mesorhizobium album</name>
    <dbReference type="NCBI Taxonomy" id="3072314"/>
    <lineage>
        <taxon>Bacteria</taxon>
        <taxon>Pseudomonadati</taxon>
        <taxon>Pseudomonadota</taxon>
        <taxon>Alphaproteobacteria</taxon>
        <taxon>Hyphomicrobiales</taxon>
        <taxon>Phyllobacteriaceae</taxon>
        <taxon>Mesorhizobium</taxon>
    </lineage>
</organism>
<keyword evidence="2" id="KW-1185">Reference proteome</keyword>
<reference evidence="1 2" key="1">
    <citation type="submission" date="2023-08" db="EMBL/GenBank/DDBJ databases">
        <title>Implementing the SeqCode for naming new Mesorhizobium species isolated from Vachellia karroo root nodules.</title>
        <authorList>
            <person name="Van Lill M."/>
        </authorList>
    </citation>
    <scope>NUCLEOTIDE SEQUENCE [LARGE SCALE GENOMIC DNA]</scope>
    <source>
        <strain evidence="1 2">VK24D</strain>
    </source>
</reference>
<gene>
    <name evidence="1" type="ORF">RFN28_19795</name>
</gene>
<proteinExistence type="predicted"/>
<evidence type="ECO:0000313" key="1">
    <source>
        <dbReference type="EMBL" id="MDX8480692.1"/>
    </source>
</evidence>
<accession>A0ABU4Y184</accession>
<sequence>MREHVEDRSKGQADDRHLVALLKEKTGISEAQASKLIKEVGRDRPSLLREARFLKARH</sequence>
<dbReference type="RefSeq" id="WP_320289002.1">
    <property type="nucleotide sequence ID" value="NZ_JAVIIW010000023.1"/>
</dbReference>